<evidence type="ECO:0000256" key="1">
    <source>
        <dbReference type="SAM" id="Phobius"/>
    </source>
</evidence>
<feature type="transmembrane region" description="Helical" evidence="1">
    <location>
        <begin position="123"/>
        <end position="143"/>
    </location>
</feature>
<evidence type="ECO:0000313" key="2">
    <source>
        <dbReference type="EMBL" id="OTU30613.1"/>
    </source>
</evidence>
<name>A0A242U9W8_ACIPI</name>
<sequence>MPTTHQIKISRFSLVAKFTGISFLLFFVGAALLIFLNIPAILLQFEWGKFLVRLVRWGSLHGGAEHYELMISAIYIVWGWFLLKAANEPLKNYLFFEFTMFANIAHFGAMLVMGLVITHETPHLIGDVLLGWVLLLIYIYFWWPVRKIYKSDSKLNHSI</sequence>
<dbReference type="InterPro" id="IPR046572">
    <property type="entry name" value="DUF6632"/>
</dbReference>
<accession>A0A242U9W8</accession>
<organism evidence="2 3">
    <name type="scientific">Acinetobacter pittii</name>
    <name type="common">Acinetobacter genomosp. 3</name>
    <dbReference type="NCBI Taxonomy" id="48296"/>
    <lineage>
        <taxon>Bacteria</taxon>
        <taxon>Pseudomonadati</taxon>
        <taxon>Pseudomonadota</taxon>
        <taxon>Gammaproteobacteria</taxon>
        <taxon>Moraxellales</taxon>
        <taxon>Moraxellaceae</taxon>
        <taxon>Acinetobacter</taxon>
        <taxon>Acinetobacter calcoaceticus/baumannii complex</taxon>
    </lineage>
</organism>
<keyword evidence="1" id="KW-0472">Membrane</keyword>
<dbReference type="Pfam" id="PF20337">
    <property type="entry name" value="DUF6632"/>
    <property type="match status" value="1"/>
</dbReference>
<feature type="transmembrane region" description="Helical" evidence="1">
    <location>
        <begin position="65"/>
        <end position="83"/>
    </location>
</feature>
<dbReference type="AlphaFoldDB" id="A0A242U9W8"/>
<comment type="caution">
    <text evidence="2">The sequence shown here is derived from an EMBL/GenBank/DDBJ whole genome shotgun (WGS) entry which is preliminary data.</text>
</comment>
<keyword evidence="1" id="KW-1133">Transmembrane helix</keyword>
<dbReference type="EMBL" id="NGIR01000008">
    <property type="protein sequence ID" value="OTU30613.1"/>
    <property type="molecule type" value="Genomic_DNA"/>
</dbReference>
<keyword evidence="1" id="KW-0812">Transmembrane</keyword>
<dbReference type="RefSeq" id="WP_032055483.1">
    <property type="nucleotide sequence ID" value="NZ_JADVOL010000002.1"/>
</dbReference>
<gene>
    <name evidence="2" type="ORF">CAT59_01725</name>
</gene>
<proteinExistence type="predicted"/>
<evidence type="ECO:0000313" key="3">
    <source>
        <dbReference type="Proteomes" id="UP000195162"/>
    </source>
</evidence>
<dbReference type="Proteomes" id="UP000195162">
    <property type="component" value="Unassembled WGS sequence"/>
</dbReference>
<reference evidence="2 3" key="1">
    <citation type="submission" date="2017-05" db="EMBL/GenBank/DDBJ databases">
        <authorList>
            <person name="Song R."/>
            <person name="Chenine A.L."/>
            <person name="Ruprecht R.M."/>
        </authorList>
    </citation>
    <scope>NUCLEOTIDE SEQUENCE [LARGE SCALE GENOMIC DNA]</scope>
    <source>
        <strain evidence="2 3">ARLG1955</strain>
    </source>
</reference>
<feature type="transmembrane region" description="Helical" evidence="1">
    <location>
        <begin position="95"/>
        <end position="117"/>
    </location>
</feature>
<feature type="transmembrane region" description="Helical" evidence="1">
    <location>
        <begin position="21"/>
        <end position="45"/>
    </location>
</feature>
<protein>
    <submittedName>
        <fullName evidence="2">Uncharacterized protein</fullName>
    </submittedName>
</protein>